<organism evidence="3 4">
    <name type="scientific">Leptospira interrogans serovar Zanoni str. LT2156</name>
    <dbReference type="NCBI Taxonomy" id="1001601"/>
    <lineage>
        <taxon>Bacteria</taxon>
        <taxon>Pseudomonadati</taxon>
        <taxon>Spirochaetota</taxon>
        <taxon>Spirochaetia</taxon>
        <taxon>Leptospirales</taxon>
        <taxon>Leptospiraceae</taxon>
        <taxon>Leptospira</taxon>
    </lineage>
</organism>
<gene>
    <name evidence="3" type="ORF">LEP1GSC158_4929</name>
</gene>
<dbReference type="AlphaFoldDB" id="M6HQU3"/>
<proteinExistence type="predicted"/>
<keyword evidence="1" id="KW-0285">Flavoprotein</keyword>
<dbReference type="InterPro" id="IPR036250">
    <property type="entry name" value="AcylCo_DH-like_C"/>
</dbReference>
<reference evidence="3 4" key="1">
    <citation type="submission" date="2013-01" db="EMBL/GenBank/DDBJ databases">
        <authorList>
            <person name="Harkins D.M."/>
            <person name="Durkin A.S."/>
            <person name="Brinkac L.M."/>
            <person name="Haft D.H."/>
            <person name="Selengut J.D."/>
            <person name="Sanka R."/>
            <person name="DePew J."/>
            <person name="Purushe J."/>
            <person name="Tulsiani S.M."/>
            <person name="Graham G.C."/>
            <person name="Burns M.-A."/>
            <person name="Dohnt M.F."/>
            <person name="Smythe L.D."/>
            <person name="McKay D.B."/>
            <person name="Craig S.B."/>
            <person name="Vinetz J.M."/>
            <person name="Sutton G.G."/>
            <person name="Nierman W.C."/>
            <person name="Fouts D.E."/>
        </authorList>
    </citation>
    <scope>NUCLEOTIDE SEQUENCE [LARGE SCALE GENOMIC DNA]</scope>
    <source>
        <strain evidence="3 4">LT2156</strain>
    </source>
</reference>
<name>M6HQU3_LEPIR</name>
<feature type="domain" description="Acyl-CoA dehydrogenase/oxidase C-terminal" evidence="2">
    <location>
        <begin position="1"/>
        <end position="81"/>
    </location>
</feature>
<dbReference type="Pfam" id="PF00441">
    <property type="entry name" value="Acyl-CoA_dh_1"/>
    <property type="match status" value="1"/>
</dbReference>
<evidence type="ECO:0000313" key="4">
    <source>
        <dbReference type="Proteomes" id="UP000012089"/>
    </source>
</evidence>
<dbReference type="InterPro" id="IPR006089">
    <property type="entry name" value="Acyl-CoA_DH_CS"/>
</dbReference>
<dbReference type="Proteomes" id="UP000012089">
    <property type="component" value="Unassembled WGS sequence"/>
</dbReference>
<evidence type="ECO:0000259" key="2">
    <source>
        <dbReference type="Pfam" id="PF00441"/>
    </source>
</evidence>
<protein>
    <submittedName>
        <fullName evidence="3">Acyl-CoA dehydrogenase, C-terminal domain protein</fullName>
    </submittedName>
</protein>
<dbReference type="Gene3D" id="1.20.140.10">
    <property type="entry name" value="Butyryl-CoA Dehydrogenase, subunit A, domain 3"/>
    <property type="match status" value="1"/>
</dbReference>
<dbReference type="GO" id="GO:0003995">
    <property type="term" value="F:acyl-CoA dehydrogenase activity"/>
    <property type="evidence" value="ECO:0007669"/>
    <property type="project" value="InterPro"/>
</dbReference>
<dbReference type="InterPro" id="IPR009075">
    <property type="entry name" value="AcylCo_DH/oxidase_C"/>
</dbReference>
<dbReference type="PROSITE" id="PS00073">
    <property type="entry name" value="ACYL_COA_DH_2"/>
    <property type="match status" value="1"/>
</dbReference>
<comment type="caution">
    <text evidence="3">The sequence shown here is derived from an EMBL/GenBank/DDBJ whole genome shotgun (WGS) entry which is preliminary data.</text>
</comment>
<evidence type="ECO:0000313" key="3">
    <source>
        <dbReference type="EMBL" id="EMM93321.1"/>
    </source>
</evidence>
<dbReference type="PANTHER" id="PTHR43884:SF12">
    <property type="entry name" value="ISOVALERYL-COA DEHYDROGENASE, MITOCHONDRIAL-RELATED"/>
    <property type="match status" value="1"/>
</dbReference>
<accession>M6HQU3</accession>
<evidence type="ECO:0000256" key="1">
    <source>
        <dbReference type="ARBA" id="ARBA00022630"/>
    </source>
</evidence>
<sequence>MTYFVARKKDFEPNVSLPMESSILKVFASEVSEEVASDAVQIYGGMGYMREVSVSRFYRDVKLGTIGGGTSEIQRSIISASYGGYEPYRKIIQSEPIEDKIKETPIGELMRSLDVLIQTVGENPERKKRQVFEFGFADLLTLTTILKLSLWDLTRTNGHYETNDKERDFNILIYYLTARYIRGIAYLKELNEDGVSKLLKAFGKLNAPEKEIEESIEYLKSGILDNITFGK</sequence>
<dbReference type="SUPFAM" id="SSF47203">
    <property type="entry name" value="Acyl-CoA dehydrogenase C-terminal domain-like"/>
    <property type="match status" value="1"/>
</dbReference>
<dbReference type="EMBL" id="AFMF02000038">
    <property type="protein sequence ID" value="EMM93321.1"/>
    <property type="molecule type" value="Genomic_DNA"/>
</dbReference>
<dbReference type="PANTHER" id="PTHR43884">
    <property type="entry name" value="ACYL-COA DEHYDROGENASE"/>
    <property type="match status" value="1"/>
</dbReference>